<evidence type="ECO:0000313" key="5">
    <source>
        <dbReference type="Proteomes" id="UP000182412"/>
    </source>
</evidence>
<feature type="transmembrane region" description="Helical" evidence="2">
    <location>
        <begin position="70"/>
        <end position="90"/>
    </location>
</feature>
<evidence type="ECO:0000256" key="2">
    <source>
        <dbReference type="SAM" id="Phobius"/>
    </source>
</evidence>
<gene>
    <name evidence="4" type="ORF">SAMN05216366_10363</name>
</gene>
<dbReference type="Proteomes" id="UP000182412">
    <property type="component" value="Unassembled WGS sequence"/>
</dbReference>
<name>A0A1H0NG78_SELRU</name>
<feature type="domain" description="LHH" evidence="3">
    <location>
        <begin position="300"/>
        <end position="376"/>
    </location>
</feature>
<organism evidence="4 5">
    <name type="scientific">Selenomonas ruminantium</name>
    <dbReference type="NCBI Taxonomy" id="971"/>
    <lineage>
        <taxon>Bacteria</taxon>
        <taxon>Bacillati</taxon>
        <taxon>Bacillota</taxon>
        <taxon>Negativicutes</taxon>
        <taxon>Selenomonadales</taxon>
        <taxon>Selenomonadaceae</taxon>
        <taxon>Selenomonas</taxon>
    </lineage>
</organism>
<dbReference type="RefSeq" id="WP_074571273.1">
    <property type="nucleotide sequence ID" value="NZ_FNJQ01000003.1"/>
</dbReference>
<evidence type="ECO:0000256" key="1">
    <source>
        <dbReference type="SAM" id="MobiDB-lite"/>
    </source>
</evidence>
<feature type="transmembrane region" description="Helical" evidence="2">
    <location>
        <begin position="96"/>
        <end position="117"/>
    </location>
</feature>
<dbReference type="InterPro" id="IPR026834">
    <property type="entry name" value="LHH"/>
</dbReference>
<evidence type="ECO:0000259" key="3">
    <source>
        <dbReference type="Pfam" id="PF14411"/>
    </source>
</evidence>
<sequence length="379" mass="42220">MEIIFAIIGEIISCIIWDELFDAGIEIIKVITGPLIGGLGLIFIIAAYYRYKQRNMWIYRWGICDFSYNEVFKVLAIGIVFLGICILGLGGVIIDIIITIIAILIIIFIFSIIWTALCNESIVKRILISTGLTVFLIAISPVLMFIPFLNIEGSMISNVGKTVSRLERKVISNAGKIFSKGEKKALVKTEETLTKDIGKSAEKVEDKIINRGGSKGELKGEGKKTGSNDIKSPPKNGLSKEAKSSMIASTGWSSKIVNSIGSELEYKIYQGAKLREQIVNSKECLVKKINWNKVDQFGRTNRERGKIGLAPLDDNGTPLELHHIGQKDDSPLAELSIKEHRGKGNDIILHDKTKETEIDRIKFANERIKHWETRAMEGK</sequence>
<keyword evidence="2" id="KW-0812">Transmembrane</keyword>
<dbReference type="Pfam" id="PF14411">
    <property type="entry name" value="LHH"/>
    <property type="match status" value="1"/>
</dbReference>
<keyword evidence="2" id="KW-1133">Transmembrane helix</keyword>
<feature type="compositionally biased region" description="Basic and acidic residues" evidence="1">
    <location>
        <begin position="212"/>
        <end position="226"/>
    </location>
</feature>
<dbReference type="EMBL" id="FNJQ01000003">
    <property type="protein sequence ID" value="SDO91405.1"/>
    <property type="molecule type" value="Genomic_DNA"/>
</dbReference>
<accession>A0A1H0NG78</accession>
<feature type="transmembrane region" description="Helical" evidence="2">
    <location>
        <begin position="126"/>
        <end position="149"/>
    </location>
</feature>
<proteinExistence type="predicted"/>
<dbReference type="OrthoDB" id="513777at2"/>
<feature type="transmembrane region" description="Helical" evidence="2">
    <location>
        <begin position="27"/>
        <end position="49"/>
    </location>
</feature>
<keyword evidence="2" id="KW-0472">Membrane</keyword>
<dbReference type="AlphaFoldDB" id="A0A1H0NG78"/>
<feature type="region of interest" description="Disordered" evidence="1">
    <location>
        <begin position="212"/>
        <end position="242"/>
    </location>
</feature>
<evidence type="ECO:0000313" key="4">
    <source>
        <dbReference type="EMBL" id="SDO91405.1"/>
    </source>
</evidence>
<reference evidence="4 5" key="1">
    <citation type="submission" date="2016-10" db="EMBL/GenBank/DDBJ databases">
        <authorList>
            <person name="de Groot N.N."/>
        </authorList>
    </citation>
    <scope>NUCLEOTIDE SEQUENCE [LARGE SCALE GENOMIC DNA]</scope>
    <source>
        <strain evidence="4 5">S137</strain>
    </source>
</reference>
<protein>
    <submittedName>
        <fullName evidence="4">A nuclease of the HNH/ENDO VII superfamily with conserved LHH</fullName>
    </submittedName>
</protein>